<dbReference type="GO" id="GO:0005737">
    <property type="term" value="C:cytoplasm"/>
    <property type="evidence" value="ECO:0007669"/>
    <property type="project" value="TreeGrafter"/>
</dbReference>
<dbReference type="GO" id="GO:0016020">
    <property type="term" value="C:membrane"/>
    <property type="evidence" value="ECO:0007669"/>
    <property type="project" value="InterPro"/>
</dbReference>
<feature type="transmembrane region" description="Helical" evidence="5">
    <location>
        <begin position="99"/>
        <end position="122"/>
    </location>
</feature>
<feature type="transmembrane region" description="Helical" evidence="5">
    <location>
        <begin position="288"/>
        <end position="310"/>
    </location>
</feature>
<dbReference type="GO" id="GO:0004222">
    <property type="term" value="F:metalloendopeptidase activity"/>
    <property type="evidence" value="ECO:0007669"/>
    <property type="project" value="InterPro"/>
</dbReference>
<evidence type="ECO:0000256" key="2">
    <source>
        <dbReference type="ARBA" id="ARBA00022692"/>
    </source>
</evidence>
<feature type="domain" description="Peptidase M50" evidence="6">
    <location>
        <begin position="108"/>
        <end position="340"/>
    </location>
</feature>
<reference evidence="7 8" key="1">
    <citation type="journal article" date="2018" name="Syst. Appl. Microbiol.">
        <title>A new symbiotic nanoarchaeote (Candidatus Nanoclepta minutus) and its host (Zestosphaera tikiterensis gen. nov., sp. nov.) from a New Zealand hot spring.</title>
        <authorList>
            <person name="St John E."/>
            <person name="Liu Y."/>
            <person name="Podar M."/>
            <person name="Stott M.B."/>
            <person name="Meneghin J."/>
            <person name="Chen Z."/>
            <person name="Lagutin K."/>
            <person name="Mitchell K."/>
            <person name="Reysenbach A.L."/>
        </authorList>
    </citation>
    <scope>NUCLEOTIDE SEQUENCE [LARGE SCALE GENOMIC DNA]</scope>
    <source>
        <strain evidence="7">NZ3</strain>
    </source>
</reference>
<keyword evidence="2 5" id="KW-0812">Transmembrane</keyword>
<comment type="subcellular location">
    <subcellularLocation>
        <location evidence="1">Endomembrane system</location>
        <topology evidence="1">Multi-pass membrane protein</topology>
    </subcellularLocation>
</comment>
<sequence length="353" mass="40033">MNLNSIFLLIYVFFLSLTFYILKKFGKNVEYNILYSIFRIGDRIGFLEKISKSFLSKILEILAIPTGFLAMFFSIYFILYGIKAKIPTIVPVIPGIEIYGIRFPFIEIIIAIFLSALVHELSHALLVLKNKLKIKSYGIFFLGPFLGAFVEPSEDVYRIDKIKQIAIFHAGILANLLLAVLVILIGNLFHFYLVNSGNIQVIIVGKVPNTTVENISGERLLYINQFKINSLSDIEKALMNYRPGDTIELITNVSNYRIKLSNNNGKPFMGLYFTEEINNKSYRFIVNLLFWIMMISLGIGLGNALPIFILDGGQSMKALLEIIFKNEEVANKLYILISCLVIALIIVNFIVVL</sequence>
<organism evidence="7 8">
    <name type="scientific">Candidatus Nanoclepta minutus</name>
    <dbReference type="NCBI Taxonomy" id="1940235"/>
    <lineage>
        <taxon>Archaea</taxon>
        <taxon>Nanobdellota</taxon>
        <taxon>Candidatus Nanoclepta</taxon>
    </lineage>
</organism>
<feature type="transmembrane region" description="Helical" evidence="5">
    <location>
        <begin position="6"/>
        <end position="22"/>
    </location>
</feature>
<dbReference type="InterPro" id="IPR001193">
    <property type="entry name" value="MBTPS2"/>
</dbReference>
<evidence type="ECO:0000256" key="4">
    <source>
        <dbReference type="ARBA" id="ARBA00023136"/>
    </source>
</evidence>
<evidence type="ECO:0000313" key="7">
    <source>
        <dbReference type="EMBL" id="RIB35229.1"/>
    </source>
</evidence>
<dbReference type="EMBL" id="MWMI01000004">
    <property type="protein sequence ID" value="RIB35229.1"/>
    <property type="molecule type" value="Genomic_DNA"/>
</dbReference>
<dbReference type="PANTHER" id="PTHR13325">
    <property type="entry name" value="PROTEASE M50 MEMBRANE-BOUND TRANSCRIPTION FACTOR SITE 2 PROTEASE"/>
    <property type="match status" value="1"/>
</dbReference>
<keyword evidence="3 5" id="KW-1133">Transmembrane helix</keyword>
<feature type="transmembrane region" description="Helical" evidence="5">
    <location>
        <begin position="170"/>
        <end position="193"/>
    </location>
</feature>
<feature type="transmembrane region" description="Helical" evidence="5">
    <location>
        <begin position="58"/>
        <end position="79"/>
    </location>
</feature>
<evidence type="ECO:0000259" key="6">
    <source>
        <dbReference type="Pfam" id="PF02163"/>
    </source>
</evidence>
<name>A0A397WNZ1_9ARCH</name>
<evidence type="ECO:0000256" key="5">
    <source>
        <dbReference type="SAM" id="Phobius"/>
    </source>
</evidence>
<gene>
    <name evidence="7" type="ORF">BXU00_02790</name>
</gene>
<protein>
    <recommendedName>
        <fullName evidence="6">Peptidase M50 domain-containing protein</fullName>
    </recommendedName>
</protein>
<keyword evidence="4 5" id="KW-0472">Membrane</keyword>
<dbReference type="InterPro" id="IPR036034">
    <property type="entry name" value="PDZ_sf"/>
</dbReference>
<feature type="transmembrane region" description="Helical" evidence="5">
    <location>
        <begin position="134"/>
        <end position="150"/>
    </location>
</feature>
<feature type="transmembrane region" description="Helical" evidence="5">
    <location>
        <begin position="333"/>
        <end position="352"/>
    </location>
</feature>
<dbReference type="AlphaFoldDB" id="A0A397WNZ1"/>
<dbReference type="GO" id="GO:0031293">
    <property type="term" value="P:membrane protein intracellular domain proteolysis"/>
    <property type="evidence" value="ECO:0007669"/>
    <property type="project" value="TreeGrafter"/>
</dbReference>
<evidence type="ECO:0000256" key="3">
    <source>
        <dbReference type="ARBA" id="ARBA00022989"/>
    </source>
</evidence>
<comment type="caution">
    <text evidence="7">The sequence shown here is derived from an EMBL/GenBank/DDBJ whole genome shotgun (WGS) entry which is preliminary data.</text>
</comment>
<evidence type="ECO:0000256" key="1">
    <source>
        <dbReference type="ARBA" id="ARBA00004127"/>
    </source>
</evidence>
<dbReference type="Pfam" id="PF02163">
    <property type="entry name" value="Peptidase_M50"/>
    <property type="match status" value="1"/>
</dbReference>
<dbReference type="Gene3D" id="2.30.42.10">
    <property type="match status" value="1"/>
</dbReference>
<evidence type="ECO:0000313" key="8">
    <source>
        <dbReference type="Proteomes" id="UP000266622"/>
    </source>
</evidence>
<dbReference type="PANTHER" id="PTHR13325:SF3">
    <property type="entry name" value="MEMBRANE-BOUND TRANSCRIPTION FACTOR SITE-2 PROTEASE"/>
    <property type="match status" value="1"/>
</dbReference>
<proteinExistence type="predicted"/>
<dbReference type="InterPro" id="IPR008915">
    <property type="entry name" value="Peptidase_M50"/>
</dbReference>
<accession>A0A397WNZ1</accession>
<dbReference type="GO" id="GO:0012505">
    <property type="term" value="C:endomembrane system"/>
    <property type="evidence" value="ECO:0007669"/>
    <property type="project" value="UniProtKB-SubCell"/>
</dbReference>
<dbReference type="Proteomes" id="UP000266622">
    <property type="component" value="Unassembled WGS sequence"/>
</dbReference>